<dbReference type="Gene3D" id="3.90.550.10">
    <property type="entry name" value="Spore Coat Polysaccharide Biosynthesis Protein SpsA, Chain A"/>
    <property type="match status" value="1"/>
</dbReference>
<evidence type="ECO:0000313" key="6">
    <source>
        <dbReference type="Proteomes" id="UP001143362"/>
    </source>
</evidence>
<keyword evidence="2" id="KW-0328">Glycosyltransferase</keyword>
<dbReference type="Proteomes" id="UP001143362">
    <property type="component" value="Unassembled WGS sequence"/>
</dbReference>
<evidence type="ECO:0000259" key="4">
    <source>
        <dbReference type="Pfam" id="PF00535"/>
    </source>
</evidence>
<sequence length="349" mass="38315">MAGRAGPLLVKLDAVGFNSGHEIYASSSLGDFGSRWRGPGYPSPFLRPLEALRMTVAAAPSVQTTAAVIVSYQPDSEFDAHLQLLLSEFDAVFLVDNTGAGAGHIVTHPRLHFHSNDINQGLGVALNQGCQLALDAGYEWVVTLDQDSRLEVDFVPMMIAAWSRSSVCPVLLGCNYFSVSRGLHKITADSAAAPIPVATVITSGTLMHLDSWRSLGGFREEFFIDGIDHEICLRARNAGCLVALYPGSMMRHSIGEEYDSGSWLGGMRPYRHSPLRDYTNARNTTRLLLEYVLREPRWCLRRSLGFAAELLAVLVFETNKLRRLKCLVFGIGHGIAGKMDDFPEFVRDG</sequence>
<dbReference type="InterPro" id="IPR001173">
    <property type="entry name" value="Glyco_trans_2-like"/>
</dbReference>
<dbReference type="RefSeq" id="WP_279246549.1">
    <property type="nucleotide sequence ID" value="NZ_SHNN01000003.1"/>
</dbReference>
<dbReference type="Pfam" id="PF00535">
    <property type="entry name" value="Glycos_transf_2"/>
    <property type="match status" value="1"/>
</dbReference>
<feature type="domain" description="Glycosyltransferase 2-like" evidence="4">
    <location>
        <begin position="108"/>
        <end position="185"/>
    </location>
</feature>
<dbReference type="EMBL" id="SHNN01000003">
    <property type="protein sequence ID" value="MCX2982538.1"/>
    <property type="molecule type" value="Genomic_DNA"/>
</dbReference>
<name>A0ABT3TJP2_9GAMM</name>
<organism evidence="5 6">
    <name type="scientific">Candidatus Litorirhabdus singularis</name>
    <dbReference type="NCBI Taxonomy" id="2518993"/>
    <lineage>
        <taxon>Bacteria</taxon>
        <taxon>Pseudomonadati</taxon>
        <taxon>Pseudomonadota</taxon>
        <taxon>Gammaproteobacteria</taxon>
        <taxon>Cellvibrionales</taxon>
        <taxon>Halieaceae</taxon>
        <taxon>Candidatus Litorirhabdus</taxon>
    </lineage>
</organism>
<evidence type="ECO:0000313" key="5">
    <source>
        <dbReference type="EMBL" id="MCX2982538.1"/>
    </source>
</evidence>
<gene>
    <name evidence="5" type="ORF">EYC98_16875</name>
</gene>
<comment type="caution">
    <text evidence="5">The sequence shown here is derived from an EMBL/GenBank/DDBJ whole genome shotgun (WGS) entry which is preliminary data.</text>
</comment>
<dbReference type="SUPFAM" id="SSF53448">
    <property type="entry name" value="Nucleotide-diphospho-sugar transferases"/>
    <property type="match status" value="1"/>
</dbReference>
<protein>
    <submittedName>
        <fullName evidence="5">Glycosyltransferase</fullName>
    </submittedName>
</protein>
<evidence type="ECO:0000256" key="3">
    <source>
        <dbReference type="ARBA" id="ARBA00022679"/>
    </source>
</evidence>
<dbReference type="InterPro" id="IPR029044">
    <property type="entry name" value="Nucleotide-diphossugar_trans"/>
</dbReference>
<keyword evidence="3" id="KW-0808">Transferase</keyword>
<reference evidence="5" key="1">
    <citation type="submission" date="2019-02" db="EMBL/GenBank/DDBJ databases">
        <authorList>
            <person name="Li S.-H."/>
        </authorList>
    </citation>
    <scope>NUCLEOTIDE SEQUENCE</scope>
    <source>
        <strain evidence="5">IMCC14734</strain>
    </source>
</reference>
<keyword evidence="6" id="KW-1185">Reference proteome</keyword>
<dbReference type="PANTHER" id="PTHR43179">
    <property type="entry name" value="RHAMNOSYLTRANSFERASE WBBL"/>
    <property type="match status" value="1"/>
</dbReference>
<evidence type="ECO:0000256" key="2">
    <source>
        <dbReference type="ARBA" id="ARBA00022676"/>
    </source>
</evidence>
<evidence type="ECO:0000256" key="1">
    <source>
        <dbReference type="ARBA" id="ARBA00006739"/>
    </source>
</evidence>
<accession>A0ABT3TJP2</accession>
<dbReference type="PANTHER" id="PTHR43179:SF12">
    <property type="entry name" value="GALACTOFURANOSYLTRANSFERASE GLFT2"/>
    <property type="match status" value="1"/>
</dbReference>
<proteinExistence type="inferred from homology"/>
<comment type="similarity">
    <text evidence="1">Belongs to the glycosyltransferase 2 family.</text>
</comment>